<dbReference type="InterPro" id="IPR003959">
    <property type="entry name" value="ATPase_AAA_core"/>
</dbReference>
<gene>
    <name evidence="3" type="ORF">FA15DRAFT_681731</name>
</gene>
<dbReference type="GO" id="GO:0005524">
    <property type="term" value="F:ATP binding"/>
    <property type="evidence" value="ECO:0007669"/>
    <property type="project" value="InterPro"/>
</dbReference>
<dbReference type="Pfam" id="PF00004">
    <property type="entry name" value="AAA"/>
    <property type="match status" value="1"/>
</dbReference>
<feature type="region of interest" description="Disordered" evidence="1">
    <location>
        <begin position="532"/>
        <end position="560"/>
    </location>
</feature>
<dbReference type="GO" id="GO:0016887">
    <property type="term" value="F:ATP hydrolysis activity"/>
    <property type="evidence" value="ECO:0007669"/>
    <property type="project" value="InterPro"/>
</dbReference>
<dbReference type="Gene3D" id="3.40.50.300">
    <property type="entry name" value="P-loop containing nucleotide triphosphate hydrolases"/>
    <property type="match status" value="1"/>
</dbReference>
<feature type="compositionally biased region" description="Basic and acidic residues" evidence="1">
    <location>
        <begin position="584"/>
        <end position="594"/>
    </location>
</feature>
<sequence>MAARRDSFEFDHDEFVDVVFGRPPKKGPGHPPHKPDPKDLYQQSIETTSAPWAHPEIPAADTLRRLYPNHSLVMTRDFDMNILSLPGVAAEPVEQDPLITNVFFVPLNRRYSQVPGALVDKVELGVFNISWEGYEYIAYLITIPSVYGPIIQTFLLHEGDEDKSRLLLLTAGIWANELHNEIWVYNGYWAKDRSLYSDIQRADWKDVILKDTFKKSLQKDINGFFDSEKIYKDLGIPWKRGLIMYGPPGNGKTISIKAIMKTCIEKGYNPLYEAAMREVFALARKNAPCLVVLEDLDSLINDGNRSFFLNELDGLQGNDGLLLIGTTNHFDRLDPGLSSRPSRFDRKYLFDDPDLDERKLYVIYWQKKLEGNPDVDFPDKLVDDIAKLTDRFSFAYLKEAFVSTLVTLAGAEADKKQPFAELLKTEIEILRKELNKGGQYYQSGHASGGAPRRPPRPSSATERDLRVVLDALSDSAPFIDNGRQSGRIFDSESDSRSQLTEEEIRNKGDIRALLDALSAHLQVNDLPSFRRYETGHYRHSSHGQRHRGRDREERDDEDNGRSYRRLLDRISTDQRDRDLRLARLQENPLQRHYDTGGPSTFSGGYSRHSARVRMSGPDRQIDPTAADLA</sequence>
<feature type="compositionally biased region" description="Basic residues" evidence="1">
    <location>
        <begin position="23"/>
        <end position="32"/>
    </location>
</feature>
<feature type="region of interest" description="Disordered" evidence="1">
    <location>
        <begin position="584"/>
        <end position="629"/>
    </location>
</feature>
<dbReference type="InterPro" id="IPR003593">
    <property type="entry name" value="AAA+_ATPase"/>
</dbReference>
<dbReference type="OrthoDB" id="2115716at2759"/>
<evidence type="ECO:0000313" key="4">
    <source>
        <dbReference type="Proteomes" id="UP000307440"/>
    </source>
</evidence>
<dbReference type="InterPro" id="IPR027417">
    <property type="entry name" value="P-loop_NTPase"/>
</dbReference>
<dbReference type="GO" id="GO:0005634">
    <property type="term" value="C:nucleus"/>
    <property type="evidence" value="ECO:0007669"/>
    <property type="project" value="TreeGrafter"/>
</dbReference>
<dbReference type="SMART" id="SM00382">
    <property type="entry name" value="AAA"/>
    <property type="match status" value="1"/>
</dbReference>
<dbReference type="InterPro" id="IPR050168">
    <property type="entry name" value="AAA_ATPase_domain"/>
</dbReference>
<feature type="region of interest" description="Disordered" evidence="1">
    <location>
        <begin position="440"/>
        <end position="461"/>
    </location>
</feature>
<name>A0A5C3KRB0_COPMA</name>
<dbReference type="Proteomes" id="UP000307440">
    <property type="component" value="Unassembled WGS sequence"/>
</dbReference>
<accession>A0A5C3KRB0</accession>
<keyword evidence="4" id="KW-1185">Reference proteome</keyword>
<organism evidence="3 4">
    <name type="scientific">Coprinopsis marcescibilis</name>
    <name type="common">Agaric fungus</name>
    <name type="synonym">Psathyrella marcescibilis</name>
    <dbReference type="NCBI Taxonomy" id="230819"/>
    <lineage>
        <taxon>Eukaryota</taxon>
        <taxon>Fungi</taxon>
        <taxon>Dikarya</taxon>
        <taxon>Basidiomycota</taxon>
        <taxon>Agaricomycotina</taxon>
        <taxon>Agaricomycetes</taxon>
        <taxon>Agaricomycetidae</taxon>
        <taxon>Agaricales</taxon>
        <taxon>Agaricineae</taxon>
        <taxon>Psathyrellaceae</taxon>
        <taxon>Coprinopsis</taxon>
    </lineage>
</organism>
<dbReference type="AlphaFoldDB" id="A0A5C3KRB0"/>
<keyword evidence="3" id="KW-0378">Hydrolase</keyword>
<evidence type="ECO:0000256" key="1">
    <source>
        <dbReference type="SAM" id="MobiDB-lite"/>
    </source>
</evidence>
<evidence type="ECO:0000259" key="2">
    <source>
        <dbReference type="SMART" id="SM00382"/>
    </source>
</evidence>
<evidence type="ECO:0000313" key="3">
    <source>
        <dbReference type="EMBL" id="TFK22343.1"/>
    </source>
</evidence>
<dbReference type="STRING" id="230819.A0A5C3KRB0"/>
<feature type="region of interest" description="Disordered" evidence="1">
    <location>
        <begin position="20"/>
        <end position="40"/>
    </location>
</feature>
<dbReference type="EMBL" id="ML210243">
    <property type="protein sequence ID" value="TFK22343.1"/>
    <property type="molecule type" value="Genomic_DNA"/>
</dbReference>
<dbReference type="GO" id="GO:0003723">
    <property type="term" value="F:RNA binding"/>
    <property type="evidence" value="ECO:0007669"/>
    <property type="project" value="TreeGrafter"/>
</dbReference>
<protein>
    <submittedName>
        <fullName evidence="3">P-loop containing nucleoside triphosphate hydrolase protein</fullName>
    </submittedName>
</protein>
<dbReference type="SUPFAM" id="SSF52540">
    <property type="entry name" value="P-loop containing nucleoside triphosphate hydrolases"/>
    <property type="match status" value="1"/>
</dbReference>
<dbReference type="GO" id="GO:0042254">
    <property type="term" value="P:ribosome biogenesis"/>
    <property type="evidence" value="ECO:0007669"/>
    <property type="project" value="TreeGrafter"/>
</dbReference>
<feature type="compositionally biased region" description="Basic residues" evidence="1">
    <location>
        <begin position="537"/>
        <end position="548"/>
    </location>
</feature>
<dbReference type="PANTHER" id="PTHR23077:SF132">
    <property type="entry name" value="ATP-DEPENDENT ZN PROTEASE"/>
    <property type="match status" value="1"/>
</dbReference>
<feature type="domain" description="AAA+ ATPase" evidence="2">
    <location>
        <begin position="238"/>
        <end position="354"/>
    </location>
</feature>
<reference evidence="3 4" key="1">
    <citation type="journal article" date="2019" name="Nat. Ecol. Evol.">
        <title>Megaphylogeny resolves global patterns of mushroom evolution.</title>
        <authorList>
            <person name="Varga T."/>
            <person name="Krizsan K."/>
            <person name="Foldi C."/>
            <person name="Dima B."/>
            <person name="Sanchez-Garcia M."/>
            <person name="Sanchez-Ramirez S."/>
            <person name="Szollosi G.J."/>
            <person name="Szarkandi J.G."/>
            <person name="Papp V."/>
            <person name="Albert L."/>
            <person name="Andreopoulos W."/>
            <person name="Angelini C."/>
            <person name="Antonin V."/>
            <person name="Barry K.W."/>
            <person name="Bougher N.L."/>
            <person name="Buchanan P."/>
            <person name="Buyck B."/>
            <person name="Bense V."/>
            <person name="Catcheside P."/>
            <person name="Chovatia M."/>
            <person name="Cooper J."/>
            <person name="Damon W."/>
            <person name="Desjardin D."/>
            <person name="Finy P."/>
            <person name="Geml J."/>
            <person name="Haridas S."/>
            <person name="Hughes K."/>
            <person name="Justo A."/>
            <person name="Karasinski D."/>
            <person name="Kautmanova I."/>
            <person name="Kiss B."/>
            <person name="Kocsube S."/>
            <person name="Kotiranta H."/>
            <person name="LaButti K.M."/>
            <person name="Lechner B.E."/>
            <person name="Liimatainen K."/>
            <person name="Lipzen A."/>
            <person name="Lukacs Z."/>
            <person name="Mihaltcheva S."/>
            <person name="Morgado L.N."/>
            <person name="Niskanen T."/>
            <person name="Noordeloos M.E."/>
            <person name="Ohm R.A."/>
            <person name="Ortiz-Santana B."/>
            <person name="Ovrebo C."/>
            <person name="Racz N."/>
            <person name="Riley R."/>
            <person name="Savchenko A."/>
            <person name="Shiryaev A."/>
            <person name="Soop K."/>
            <person name="Spirin V."/>
            <person name="Szebenyi C."/>
            <person name="Tomsovsky M."/>
            <person name="Tulloss R.E."/>
            <person name="Uehling J."/>
            <person name="Grigoriev I.V."/>
            <person name="Vagvolgyi C."/>
            <person name="Papp T."/>
            <person name="Martin F.M."/>
            <person name="Miettinen O."/>
            <person name="Hibbett D.S."/>
            <person name="Nagy L.G."/>
        </authorList>
    </citation>
    <scope>NUCLEOTIDE SEQUENCE [LARGE SCALE GENOMIC DNA]</scope>
    <source>
        <strain evidence="3 4">CBS 121175</strain>
    </source>
</reference>
<dbReference type="PANTHER" id="PTHR23077">
    <property type="entry name" value="AAA-FAMILY ATPASE"/>
    <property type="match status" value="1"/>
</dbReference>
<dbReference type="CDD" id="cd19481">
    <property type="entry name" value="RecA-like_protease"/>
    <property type="match status" value="1"/>
</dbReference>
<dbReference type="GO" id="GO:1990275">
    <property type="term" value="F:preribosome binding"/>
    <property type="evidence" value="ECO:0007669"/>
    <property type="project" value="TreeGrafter"/>
</dbReference>
<proteinExistence type="predicted"/>